<evidence type="ECO:0000313" key="2">
    <source>
        <dbReference type="EMBL" id="OZG62407.1"/>
    </source>
</evidence>
<name>A0A261FTC7_9BIFI</name>
<evidence type="ECO:0000259" key="1">
    <source>
        <dbReference type="Pfam" id="PF06445"/>
    </source>
</evidence>
<keyword evidence="3" id="KW-1185">Reference proteome</keyword>
<evidence type="ECO:0000313" key="3">
    <source>
        <dbReference type="Proteomes" id="UP000216352"/>
    </source>
</evidence>
<accession>A0A261FTC7</accession>
<feature type="domain" description="GyrI-like small molecule binding" evidence="1">
    <location>
        <begin position="18"/>
        <end position="219"/>
    </location>
</feature>
<dbReference type="Proteomes" id="UP000216352">
    <property type="component" value="Unassembled WGS sequence"/>
</dbReference>
<dbReference type="Gene3D" id="3.20.80.10">
    <property type="entry name" value="Regulatory factor, effector binding domain"/>
    <property type="match status" value="1"/>
</dbReference>
<dbReference type="InterPro" id="IPR029442">
    <property type="entry name" value="GyrI-like"/>
</dbReference>
<dbReference type="AlphaFoldDB" id="A0A261FTC7"/>
<gene>
    <name evidence="2" type="ORF">BLEM_0953</name>
</gene>
<dbReference type="OrthoDB" id="4772335at2"/>
<dbReference type="Pfam" id="PF06445">
    <property type="entry name" value="GyrI-like"/>
    <property type="match status" value="1"/>
</dbReference>
<dbReference type="InterPro" id="IPR008319">
    <property type="entry name" value="GyrI-like_CCH_Lin2189-like"/>
</dbReference>
<organism evidence="2 3">
    <name type="scientific">Bifidobacterium lemurum</name>
    <dbReference type="NCBI Taxonomy" id="1603886"/>
    <lineage>
        <taxon>Bacteria</taxon>
        <taxon>Bacillati</taxon>
        <taxon>Actinomycetota</taxon>
        <taxon>Actinomycetes</taxon>
        <taxon>Bifidobacteriales</taxon>
        <taxon>Bifidobacteriaceae</taxon>
        <taxon>Bifidobacterium</taxon>
    </lineage>
</organism>
<proteinExistence type="predicted"/>
<reference evidence="2 3" key="1">
    <citation type="journal article" date="2017" name="BMC Genomics">
        <title>Comparative genomic and phylogenomic analyses of the Bifidobacteriaceae family.</title>
        <authorList>
            <person name="Lugli G.A."/>
            <person name="Milani C."/>
            <person name="Turroni F."/>
            <person name="Duranti S."/>
            <person name="Mancabelli L."/>
            <person name="Mangifesta M."/>
            <person name="Ferrario C."/>
            <person name="Modesto M."/>
            <person name="Mattarelli P."/>
            <person name="Jiri K."/>
            <person name="van Sinderen D."/>
            <person name="Ventura M."/>
        </authorList>
    </citation>
    <scope>NUCLEOTIDE SEQUENCE [LARGE SCALE GENOMIC DNA]</scope>
    <source>
        <strain evidence="2 3">DSM 28807</strain>
    </source>
</reference>
<dbReference type="SUPFAM" id="SSF55136">
    <property type="entry name" value="Probable bacterial effector-binding domain"/>
    <property type="match status" value="1"/>
</dbReference>
<dbReference type="PIRSF" id="PIRSF031644">
    <property type="entry name" value="UCP031644"/>
    <property type="match status" value="1"/>
</dbReference>
<dbReference type="InterPro" id="IPR011256">
    <property type="entry name" value="Reg_factor_effector_dom_sf"/>
</dbReference>
<dbReference type="EMBL" id="MWWX01000005">
    <property type="protein sequence ID" value="OZG62407.1"/>
    <property type="molecule type" value="Genomic_DNA"/>
</dbReference>
<comment type="caution">
    <text evidence="2">The sequence shown here is derived from an EMBL/GenBank/DDBJ whole genome shotgun (WGS) entry which is preliminary data.</text>
</comment>
<protein>
    <submittedName>
        <fullName evidence="2">Transcriptional regulator</fullName>
    </submittedName>
</protein>
<dbReference type="RefSeq" id="WP_072723941.1">
    <property type="nucleotide sequence ID" value="NZ_BDIS01000003.1"/>
</dbReference>
<sequence>MPFDYKKEYKDLYQPKTKPAIVEVPRMSFVAVEGKGDPNEEGGDYQTTLQLLYGISFTIKMSKMSKNPDDRIDGYFDYVVPPLEGLWWMADDNAEDGMLAGIDYSRKSDFHWISMIRLPEFVTPDVFEHARERFAAKHPEADISRVFLFDFDEGTVAQVMHKGSYDDEPATIAALDAYATEQGYALDFSASRHHHEIYLGDPRKGKPENLKTVIRHPVKPVA</sequence>